<keyword evidence="2" id="KW-1185">Reference proteome</keyword>
<accession>A0AAV3XNC6</accession>
<dbReference type="AlphaFoldDB" id="A0AAV3XNC6"/>
<evidence type="ECO:0000313" key="1">
    <source>
        <dbReference type="EMBL" id="GET42600.1"/>
    </source>
</evidence>
<dbReference type="EMBL" id="BLAY01000171">
    <property type="protein sequence ID" value="GET42600.1"/>
    <property type="molecule type" value="Genomic_DNA"/>
</dbReference>
<organism evidence="1 2">
    <name type="scientific">Microseira wollei NIES-4236</name>
    <dbReference type="NCBI Taxonomy" id="2530354"/>
    <lineage>
        <taxon>Bacteria</taxon>
        <taxon>Bacillati</taxon>
        <taxon>Cyanobacteriota</taxon>
        <taxon>Cyanophyceae</taxon>
        <taxon>Oscillatoriophycideae</taxon>
        <taxon>Aerosakkonematales</taxon>
        <taxon>Aerosakkonemataceae</taxon>
        <taxon>Microseira</taxon>
    </lineage>
</organism>
<dbReference type="RefSeq" id="WP_226590400.1">
    <property type="nucleotide sequence ID" value="NZ_BLAY01000171.1"/>
</dbReference>
<reference evidence="1" key="1">
    <citation type="submission" date="2019-10" db="EMBL/GenBank/DDBJ databases">
        <title>Draft genome sequece of Microseira wollei NIES-4236.</title>
        <authorList>
            <person name="Yamaguchi H."/>
            <person name="Suzuki S."/>
            <person name="Kawachi M."/>
        </authorList>
    </citation>
    <scope>NUCLEOTIDE SEQUENCE</scope>
    <source>
        <strain evidence="1">NIES-4236</strain>
    </source>
</reference>
<comment type="caution">
    <text evidence="1">The sequence shown here is derived from an EMBL/GenBank/DDBJ whole genome shotgun (WGS) entry which is preliminary data.</text>
</comment>
<protein>
    <submittedName>
        <fullName evidence="1">Uncharacterized protein</fullName>
    </submittedName>
</protein>
<sequence>MVSIYQLVKETLESGWLSLETENKISQLFESSVTTEDIEALITLQDAVAFGYVQREAHKITQERQVKELVAVGSRI</sequence>
<evidence type="ECO:0000313" key="2">
    <source>
        <dbReference type="Proteomes" id="UP001050975"/>
    </source>
</evidence>
<name>A0AAV3XNC6_9CYAN</name>
<dbReference type="Proteomes" id="UP001050975">
    <property type="component" value="Unassembled WGS sequence"/>
</dbReference>
<proteinExistence type="predicted"/>
<gene>
    <name evidence="1" type="ORF">MiSe_74180</name>
</gene>